<feature type="domain" description="Methyltransferase small" evidence="6">
    <location>
        <begin position="117"/>
        <end position="210"/>
    </location>
</feature>
<dbReference type="GO" id="GO:0003676">
    <property type="term" value="F:nucleic acid binding"/>
    <property type="evidence" value="ECO:0007669"/>
    <property type="project" value="InterPro"/>
</dbReference>
<dbReference type="InterPro" id="IPR029063">
    <property type="entry name" value="SAM-dependent_MTases_sf"/>
</dbReference>
<keyword evidence="4" id="KW-0949">S-adenosyl-L-methionine</keyword>
<dbReference type="HAMAP" id="MF_02126">
    <property type="entry name" value="RF_methyltr_PrmC"/>
    <property type="match status" value="1"/>
</dbReference>
<dbReference type="PROSITE" id="PS00092">
    <property type="entry name" value="N6_MTASE"/>
    <property type="match status" value="1"/>
</dbReference>
<dbReference type="Gene3D" id="3.40.50.150">
    <property type="entry name" value="Vaccinia Virus protein VP39"/>
    <property type="match status" value="1"/>
</dbReference>
<evidence type="ECO:0000259" key="6">
    <source>
        <dbReference type="Pfam" id="PF05175"/>
    </source>
</evidence>
<evidence type="ECO:0000256" key="1">
    <source>
        <dbReference type="ARBA" id="ARBA00012771"/>
    </source>
</evidence>
<dbReference type="InterPro" id="IPR007848">
    <property type="entry name" value="Small_mtfrase_dom"/>
</dbReference>
<feature type="domain" description="Release factor glutamine methyltransferase N-terminal" evidence="7">
    <location>
        <begin position="25"/>
        <end position="79"/>
    </location>
</feature>
<keyword evidence="3" id="KW-0808">Transferase</keyword>
<evidence type="ECO:0000256" key="3">
    <source>
        <dbReference type="ARBA" id="ARBA00022679"/>
    </source>
</evidence>
<accession>A0A6J6WW55</accession>
<dbReference type="Pfam" id="PF17827">
    <property type="entry name" value="PrmC_N"/>
    <property type="match status" value="1"/>
</dbReference>
<dbReference type="NCBIfam" id="TIGR00536">
    <property type="entry name" value="hemK_fam"/>
    <property type="match status" value="1"/>
</dbReference>
<dbReference type="Pfam" id="PF05175">
    <property type="entry name" value="MTS"/>
    <property type="match status" value="1"/>
</dbReference>
<dbReference type="GO" id="GO:0032259">
    <property type="term" value="P:methylation"/>
    <property type="evidence" value="ECO:0007669"/>
    <property type="project" value="UniProtKB-KW"/>
</dbReference>
<dbReference type="EMBL" id="CAEZZV010000181">
    <property type="protein sequence ID" value="CAB4787463.1"/>
    <property type="molecule type" value="Genomic_DNA"/>
</dbReference>
<dbReference type="Gene3D" id="1.10.8.10">
    <property type="entry name" value="DNA helicase RuvA subunit, C-terminal domain"/>
    <property type="match status" value="1"/>
</dbReference>
<dbReference type="AlphaFoldDB" id="A0A6J6WW55"/>
<evidence type="ECO:0000256" key="5">
    <source>
        <dbReference type="ARBA" id="ARBA00048391"/>
    </source>
</evidence>
<dbReference type="InterPro" id="IPR050320">
    <property type="entry name" value="N5-glutamine_MTase"/>
</dbReference>
<dbReference type="PANTHER" id="PTHR18895">
    <property type="entry name" value="HEMK METHYLTRANSFERASE"/>
    <property type="match status" value="1"/>
</dbReference>
<sequence>MSMERDLSSVVTWRTLLAETIDVLAERPQARWLCEAACGLQGDEFLAELDEPATQRMVSQLDAMVARYRSGEPLAYVLGSWSFRTLDLMIDKRVLIPRPETELVAGRAIELARSFTENRCVVDLGTGSGAIGLSLAAELSIVGTQVWLTDNSPDALNVAQANAAGLGRAGANVRFALGTWFEALSRQTSEDLHGQVQVIVSNPPYIADDDHEVHESVREWEPHAALFSGNDGLDDVRVIINGAGEWLCPSGWLVLEIGYQQDEAVSALMRQAGFVDVCVSDDLTGRQRFVEGRNP</sequence>
<organism evidence="8">
    <name type="scientific">freshwater metagenome</name>
    <dbReference type="NCBI Taxonomy" id="449393"/>
    <lineage>
        <taxon>unclassified sequences</taxon>
        <taxon>metagenomes</taxon>
        <taxon>ecological metagenomes</taxon>
    </lineage>
</organism>
<dbReference type="InterPro" id="IPR019874">
    <property type="entry name" value="RF_methyltr_PrmC"/>
</dbReference>
<dbReference type="InterPro" id="IPR040758">
    <property type="entry name" value="PrmC_N"/>
</dbReference>
<keyword evidence="2" id="KW-0489">Methyltransferase</keyword>
<dbReference type="NCBIfam" id="TIGR03534">
    <property type="entry name" value="RF_mod_PrmC"/>
    <property type="match status" value="1"/>
</dbReference>
<dbReference type="InterPro" id="IPR004556">
    <property type="entry name" value="HemK-like"/>
</dbReference>
<reference evidence="8" key="1">
    <citation type="submission" date="2020-05" db="EMBL/GenBank/DDBJ databases">
        <authorList>
            <person name="Chiriac C."/>
            <person name="Salcher M."/>
            <person name="Ghai R."/>
            <person name="Kavagutti S V."/>
        </authorList>
    </citation>
    <scope>NUCLEOTIDE SEQUENCE</scope>
</reference>
<dbReference type="InterPro" id="IPR002052">
    <property type="entry name" value="DNA_methylase_N6_adenine_CS"/>
</dbReference>
<comment type="catalytic activity">
    <reaction evidence="5">
        <text>L-glutaminyl-[peptide chain release factor] + S-adenosyl-L-methionine = N(5)-methyl-L-glutaminyl-[peptide chain release factor] + S-adenosyl-L-homocysteine + H(+)</text>
        <dbReference type="Rhea" id="RHEA:42896"/>
        <dbReference type="Rhea" id="RHEA-COMP:10271"/>
        <dbReference type="Rhea" id="RHEA-COMP:10272"/>
        <dbReference type="ChEBI" id="CHEBI:15378"/>
        <dbReference type="ChEBI" id="CHEBI:30011"/>
        <dbReference type="ChEBI" id="CHEBI:57856"/>
        <dbReference type="ChEBI" id="CHEBI:59789"/>
        <dbReference type="ChEBI" id="CHEBI:61891"/>
        <dbReference type="EC" id="2.1.1.297"/>
    </reaction>
</comment>
<evidence type="ECO:0000256" key="4">
    <source>
        <dbReference type="ARBA" id="ARBA00022691"/>
    </source>
</evidence>
<dbReference type="PANTHER" id="PTHR18895:SF74">
    <property type="entry name" value="MTRF1L RELEASE FACTOR GLUTAMINE METHYLTRANSFERASE"/>
    <property type="match status" value="1"/>
</dbReference>
<gene>
    <name evidence="8" type="ORF">UFOPK2921_01218</name>
</gene>
<name>A0A6J6WW55_9ZZZZ</name>
<dbReference type="GO" id="GO:0102559">
    <property type="term" value="F:peptide chain release factor N(5)-glutamine methyltransferase activity"/>
    <property type="evidence" value="ECO:0007669"/>
    <property type="project" value="UniProtKB-EC"/>
</dbReference>
<proteinExistence type="inferred from homology"/>
<dbReference type="CDD" id="cd02440">
    <property type="entry name" value="AdoMet_MTases"/>
    <property type="match status" value="1"/>
</dbReference>
<dbReference type="SUPFAM" id="SSF53335">
    <property type="entry name" value="S-adenosyl-L-methionine-dependent methyltransferases"/>
    <property type="match status" value="1"/>
</dbReference>
<evidence type="ECO:0000313" key="8">
    <source>
        <dbReference type="EMBL" id="CAB4787463.1"/>
    </source>
</evidence>
<protein>
    <recommendedName>
        <fullName evidence="1">peptide chain release factor N(5)-glutamine methyltransferase</fullName>
        <ecNumber evidence="1">2.1.1.297</ecNumber>
    </recommendedName>
</protein>
<dbReference type="EC" id="2.1.1.297" evidence="1"/>
<evidence type="ECO:0000256" key="2">
    <source>
        <dbReference type="ARBA" id="ARBA00022603"/>
    </source>
</evidence>
<evidence type="ECO:0000259" key="7">
    <source>
        <dbReference type="Pfam" id="PF17827"/>
    </source>
</evidence>